<evidence type="ECO:0000313" key="7">
    <source>
        <dbReference type="EMBL" id="MBS4539762.1"/>
    </source>
</evidence>
<organism evidence="7 8">
    <name type="scientific">Anaeromonas frigoriresistens</name>
    <dbReference type="NCBI Taxonomy" id="2683708"/>
    <lineage>
        <taxon>Bacteria</taxon>
        <taxon>Bacillati</taxon>
        <taxon>Bacillota</taxon>
        <taxon>Tissierellia</taxon>
        <taxon>Tissierellales</taxon>
        <taxon>Thermohalobacteraceae</taxon>
        <taxon>Anaeromonas</taxon>
    </lineage>
</organism>
<keyword evidence="1 4" id="KW-0808">Transferase</keyword>
<dbReference type="SUPFAM" id="SSF55048">
    <property type="entry name" value="Probable ACP-binding domain of malonyl-CoA ACP transacylase"/>
    <property type="match status" value="1"/>
</dbReference>
<dbReference type="Gene3D" id="3.40.366.10">
    <property type="entry name" value="Malonyl-Coenzyme A Acyl Carrier Protein, domain 2"/>
    <property type="match status" value="1"/>
</dbReference>
<dbReference type="GO" id="GO:0005829">
    <property type="term" value="C:cytosol"/>
    <property type="evidence" value="ECO:0007669"/>
    <property type="project" value="TreeGrafter"/>
</dbReference>
<keyword evidence="8" id="KW-1185">Reference proteome</keyword>
<name>A0A942V4J0_9FIRM</name>
<feature type="active site" evidence="5">
    <location>
        <position position="199"/>
    </location>
</feature>
<dbReference type="InterPro" id="IPR050858">
    <property type="entry name" value="Mal-CoA-ACP_Trans/PKS_FabD"/>
</dbReference>
<dbReference type="PANTHER" id="PTHR42681:SF1">
    <property type="entry name" value="MALONYL-COA-ACYL CARRIER PROTEIN TRANSACYLASE, MITOCHONDRIAL"/>
    <property type="match status" value="1"/>
</dbReference>
<dbReference type="Proteomes" id="UP000724672">
    <property type="component" value="Unassembled WGS sequence"/>
</dbReference>
<comment type="catalytic activity">
    <reaction evidence="3 4">
        <text>holo-[ACP] + malonyl-CoA = malonyl-[ACP] + CoA</text>
        <dbReference type="Rhea" id="RHEA:41792"/>
        <dbReference type="Rhea" id="RHEA-COMP:9623"/>
        <dbReference type="Rhea" id="RHEA-COMP:9685"/>
        <dbReference type="ChEBI" id="CHEBI:57287"/>
        <dbReference type="ChEBI" id="CHEBI:57384"/>
        <dbReference type="ChEBI" id="CHEBI:64479"/>
        <dbReference type="ChEBI" id="CHEBI:78449"/>
        <dbReference type="EC" id="2.3.1.39"/>
    </reaction>
</comment>
<dbReference type="InterPro" id="IPR014043">
    <property type="entry name" value="Acyl_transferase_dom"/>
</dbReference>
<accession>A0A942V4J0</accession>
<evidence type="ECO:0000256" key="1">
    <source>
        <dbReference type="ARBA" id="ARBA00022679"/>
    </source>
</evidence>
<dbReference type="InterPro" id="IPR001227">
    <property type="entry name" value="Ac_transferase_dom_sf"/>
</dbReference>
<comment type="similarity">
    <text evidence="4">Belongs to the fabD family.</text>
</comment>
<dbReference type="Pfam" id="PF00698">
    <property type="entry name" value="Acyl_transf_1"/>
    <property type="match status" value="1"/>
</dbReference>
<dbReference type="InterPro" id="IPR004410">
    <property type="entry name" value="Malonyl_CoA-ACP_transAc_FabD"/>
</dbReference>
<keyword evidence="2 4" id="KW-0012">Acyltransferase</keyword>
<evidence type="ECO:0000256" key="3">
    <source>
        <dbReference type="ARBA" id="ARBA00048462"/>
    </source>
</evidence>
<evidence type="ECO:0000259" key="6">
    <source>
        <dbReference type="SMART" id="SM00827"/>
    </source>
</evidence>
<dbReference type="RefSeq" id="WP_203367677.1">
    <property type="nucleotide sequence ID" value="NZ_WSFT01000053.1"/>
</dbReference>
<gene>
    <name evidence="7" type="primary">fabD</name>
    <name evidence="7" type="ORF">GOQ27_14910</name>
</gene>
<dbReference type="SUPFAM" id="SSF52151">
    <property type="entry name" value="FabD/lysophospholipase-like"/>
    <property type="match status" value="1"/>
</dbReference>
<evidence type="ECO:0000256" key="4">
    <source>
        <dbReference type="PIRNR" id="PIRNR000446"/>
    </source>
</evidence>
<reference evidence="7" key="1">
    <citation type="submission" date="2019-12" db="EMBL/GenBank/DDBJ databases">
        <title>Clostridiaceae gen. nov. sp. nov., isolated from sediment in Xinjiang, China.</title>
        <authorList>
            <person name="Zhang R."/>
        </authorList>
    </citation>
    <scope>NUCLEOTIDE SEQUENCE</scope>
    <source>
        <strain evidence="7">D2Q-11</strain>
    </source>
</reference>
<protein>
    <recommendedName>
        <fullName evidence="4">Malonyl CoA-acyl carrier protein transacylase</fullName>
        <ecNumber evidence="4">2.3.1.39</ecNumber>
    </recommendedName>
</protein>
<evidence type="ECO:0000256" key="5">
    <source>
        <dbReference type="PIRSR" id="PIRSR000446-1"/>
    </source>
</evidence>
<proteinExistence type="inferred from homology"/>
<dbReference type="PANTHER" id="PTHR42681">
    <property type="entry name" value="MALONYL-COA-ACYL CARRIER PROTEIN TRANSACYLASE, MITOCHONDRIAL"/>
    <property type="match status" value="1"/>
</dbReference>
<dbReference type="GO" id="GO:0006633">
    <property type="term" value="P:fatty acid biosynthetic process"/>
    <property type="evidence" value="ECO:0007669"/>
    <property type="project" value="TreeGrafter"/>
</dbReference>
<dbReference type="PIRSF" id="PIRSF000446">
    <property type="entry name" value="Mct"/>
    <property type="match status" value="1"/>
</dbReference>
<dbReference type="EMBL" id="WSFT01000053">
    <property type="protein sequence ID" value="MBS4539762.1"/>
    <property type="molecule type" value="Genomic_DNA"/>
</dbReference>
<dbReference type="GO" id="GO:0004314">
    <property type="term" value="F:[acyl-carrier-protein] S-malonyltransferase activity"/>
    <property type="evidence" value="ECO:0007669"/>
    <property type="project" value="UniProtKB-EC"/>
</dbReference>
<dbReference type="NCBIfam" id="TIGR00128">
    <property type="entry name" value="fabD"/>
    <property type="match status" value="1"/>
</dbReference>
<dbReference type="InterPro" id="IPR016035">
    <property type="entry name" value="Acyl_Trfase/lysoPLipase"/>
</dbReference>
<comment type="caution">
    <text evidence="7">The sequence shown here is derived from an EMBL/GenBank/DDBJ whole genome shotgun (WGS) entry which is preliminary data.</text>
</comment>
<evidence type="ECO:0000256" key="2">
    <source>
        <dbReference type="ARBA" id="ARBA00023315"/>
    </source>
</evidence>
<dbReference type="Gene3D" id="3.30.70.250">
    <property type="entry name" value="Malonyl-CoA ACP transacylase, ACP-binding"/>
    <property type="match status" value="1"/>
</dbReference>
<sequence>MKTAFVFPGQGAQYIGMGEEFYNNFKIAQDVFNKSEDILGINMKELCFEGPMEQLSLTEITQPAILTTSYAILKVLEDKGVKADVTAGLSLGEYTALLYAGAIKFEDAVKLVRNRGKYMQEAVPEGDGKMAALIGIDIEGTHRLIKDLRDNGIIEAANYNCPGQIVITGESDVIEKAVALAKEYGAKKAVLLPVSAPFHSSLLKPAGNNLKNDLEDIDITPLNCDVISNVTADYINENEIKDLLIKQVCTSVYWQQSIEKMLNDGVTRFIEIGPGKSLSTFIKKIAKKQKTKVDIINIESIKDLDLLI</sequence>
<dbReference type="FunFam" id="3.30.70.250:FF:000001">
    <property type="entry name" value="Malonyl CoA-acyl carrier protein transacylase"/>
    <property type="match status" value="1"/>
</dbReference>
<dbReference type="InterPro" id="IPR024925">
    <property type="entry name" value="Malonyl_CoA-ACP_transAc"/>
</dbReference>
<evidence type="ECO:0000313" key="8">
    <source>
        <dbReference type="Proteomes" id="UP000724672"/>
    </source>
</evidence>
<dbReference type="InterPro" id="IPR016036">
    <property type="entry name" value="Malonyl_transacylase_ACP-bd"/>
</dbReference>
<dbReference type="AlphaFoldDB" id="A0A942V4J0"/>
<feature type="active site" evidence="5">
    <location>
        <position position="90"/>
    </location>
</feature>
<dbReference type="EC" id="2.3.1.39" evidence="4"/>
<dbReference type="SMART" id="SM00827">
    <property type="entry name" value="PKS_AT"/>
    <property type="match status" value="1"/>
</dbReference>
<feature type="domain" description="Malonyl-CoA:ACP transacylase (MAT)" evidence="6">
    <location>
        <begin position="6"/>
        <end position="294"/>
    </location>
</feature>